<dbReference type="SMART" id="SM00507">
    <property type="entry name" value="HNHc"/>
    <property type="match status" value="1"/>
</dbReference>
<evidence type="ECO:0000256" key="6">
    <source>
        <dbReference type="ARBA" id="ARBA00022842"/>
    </source>
</evidence>
<dbReference type="InterPro" id="IPR002711">
    <property type="entry name" value="HNH"/>
</dbReference>
<evidence type="ECO:0000313" key="15">
    <source>
        <dbReference type="EMBL" id="SDM90246.1"/>
    </source>
</evidence>
<dbReference type="InterPro" id="IPR033114">
    <property type="entry name" value="HNH_CAS9"/>
</dbReference>
<evidence type="ECO:0000313" key="16">
    <source>
        <dbReference type="Proteomes" id="UP000199671"/>
    </source>
</evidence>
<reference evidence="15 16" key="1">
    <citation type="submission" date="2016-10" db="EMBL/GenBank/DDBJ databases">
        <authorList>
            <person name="de Groot N.N."/>
        </authorList>
    </citation>
    <scope>NUCLEOTIDE SEQUENCE [LARGE SCALE GENOMIC DNA]</scope>
    <source>
        <strain evidence="15 16">KPR-7B</strain>
    </source>
</reference>
<dbReference type="PROSITE" id="PS51749">
    <property type="entry name" value="HNH_CAS9"/>
    <property type="match status" value="1"/>
</dbReference>
<dbReference type="GO" id="GO:0016787">
    <property type="term" value="F:hydrolase activity"/>
    <property type="evidence" value="ECO:0007669"/>
    <property type="project" value="UniProtKB-KW"/>
</dbReference>
<feature type="region of interest" description="Disordered" evidence="13">
    <location>
        <begin position="242"/>
        <end position="263"/>
    </location>
</feature>
<keyword evidence="5 12" id="KW-0378">Hydrolase</keyword>
<keyword evidence="3" id="KW-0479">Metal-binding</keyword>
<dbReference type="GO" id="GO:0003677">
    <property type="term" value="F:DNA binding"/>
    <property type="evidence" value="ECO:0007669"/>
    <property type="project" value="UniProtKB-UniRule"/>
</dbReference>
<evidence type="ECO:0000256" key="4">
    <source>
        <dbReference type="ARBA" id="ARBA00022759"/>
    </source>
</evidence>
<dbReference type="InterPro" id="IPR003615">
    <property type="entry name" value="HNH_nuc"/>
</dbReference>
<accession>A0A1G9X1C3</accession>
<dbReference type="NCBIfam" id="TIGR01865">
    <property type="entry name" value="cas_Csn1"/>
    <property type="match status" value="1"/>
</dbReference>
<dbReference type="GO" id="GO:0004519">
    <property type="term" value="F:endonuclease activity"/>
    <property type="evidence" value="ECO:0007669"/>
    <property type="project" value="UniProtKB-UniRule"/>
</dbReference>
<dbReference type="Pfam" id="PF18541">
    <property type="entry name" value="RuvC_III"/>
    <property type="match status" value="1"/>
</dbReference>
<dbReference type="InterPro" id="IPR040619">
    <property type="entry name" value="Cas9_alpha-helical_lobe"/>
</dbReference>
<keyword evidence="10" id="KW-0464">Manganese</keyword>
<dbReference type="Pfam" id="PF17893">
    <property type="entry name" value="Cas9_b_hairpin"/>
    <property type="match status" value="1"/>
</dbReference>
<dbReference type="RefSeq" id="WP_092610773.1">
    <property type="nucleotide sequence ID" value="NZ_FNHU01000008.1"/>
</dbReference>
<dbReference type="Pfam" id="PF18470">
    <property type="entry name" value="Cas9_a"/>
    <property type="match status" value="1"/>
</dbReference>
<evidence type="ECO:0000256" key="8">
    <source>
        <dbReference type="ARBA" id="ARBA00023118"/>
    </source>
</evidence>
<keyword evidence="6" id="KW-0460">Magnesium</keyword>
<dbReference type="Gene3D" id="3.30.420.10">
    <property type="entry name" value="Ribonuclease H-like superfamily/Ribonuclease H"/>
    <property type="match status" value="3"/>
</dbReference>
<dbReference type="Pfam" id="PF01844">
    <property type="entry name" value="HNH"/>
    <property type="match status" value="1"/>
</dbReference>
<keyword evidence="7" id="KW-0694">RNA-binding</keyword>
<dbReference type="GO" id="GO:0051607">
    <property type="term" value="P:defense response to virus"/>
    <property type="evidence" value="ECO:0007669"/>
    <property type="project" value="UniProtKB-KW"/>
</dbReference>
<dbReference type="InterPro" id="IPR040796">
    <property type="entry name" value="Cas9_b_hairpin"/>
</dbReference>
<dbReference type="InterPro" id="IPR036397">
    <property type="entry name" value="RNaseH_sf"/>
</dbReference>
<dbReference type="Pfam" id="PF18525">
    <property type="entry name" value="Cas9_C"/>
    <property type="match status" value="1"/>
</dbReference>
<comment type="subunit">
    <text evidence="11">Monomer. Binds crRNA and tracrRNA.</text>
</comment>
<keyword evidence="8" id="KW-0051">Antiviral defense</keyword>
<comment type="cofactor">
    <cofactor evidence="1">
        <name>Mg(2+)</name>
        <dbReference type="ChEBI" id="CHEBI:18420"/>
    </cofactor>
</comment>
<dbReference type="GO" id="GO:0008270">
    <property type="term" value="F:zinc ion binding"/>
    <property type="evidence" value="ECO:0007669"/>
    <property type="project" value="InterPro"/>
</dbReference>
<dbReference type="InterPro" id="IPR041217">
    <property type="entry name" value="Cas9_C"/>
</dbReference>
<dbReference type="OrthoDB" id="9802901at2"/>
<dbReference type="Pfam" id="PF17894">
    <property type="entry name" value="Cas9_Topo"/>
    <property type="match status" value="1"/>
</dbReference>
<organism evidence="15 16">
    <name type="scientific">Actinomyces ruminicola</name>
    <dbReference type="NCBI Taxonomy" id="332524"/>
    <lineage>
        <taxon>Bacteria</taxon>
        <taxon>Bacillati</taxon>
        <taxon>Actinomycetota</taxon>
        <taxon>Actinomycetes</taxon>
        <taxon>Actinomycetales</taxon>
        <taxon>Actinomycetaceae</taxon>
        <taxon>Actinomyces</taxon>
    </lineage>
</organism>
<evidence type="ECO:0000256" key="9">
    <source>
        <dbReference type="ARBA" id="ARBA00023125"/>
    </source>
</evidence>
<dbReference type="EMBL" id="FNHU01000008">
    <property type="protein sequence ID" value="SDM90246.1"/>
    <property type="molecule type" value="Genomic_DNA"/>
</dbReference>
<evidence type="ECO:0000259" key="14">
    <source>
        <dbReference type="PROSITE" id="PS51749"/>
    </source>
</evidence>
<dbReference type="Gene3D" id="3.30.70.3520">
    <property type="match status" value="1"/>
</dbReference>
<evidence type="ECO:0000256" key="5">
    <source>
        <dbReference type="ARBA" id="ARBA00022801"/>
    </source>
</evidence>
<proteinExistence type="predicted"/>
<gene>
    <name evidence="15" type="ORF">SAMN04487766_108123</name>
</gene>
<protein>
    <submittedName>
        <fullName evidence="15">CRISPR-associated endonuclease Csn1</fullName>
    </submittedName>
</protein>
<name>A0A1G9X1C3_9ACTO</name>
<evidence type="ECO:0000256" key="11">
    <source>
        <dbReference type="ARBA" id="ARBA00046380"/>
    </source>
</evidence>
<evidence type="ECO:0000256" key="3">
    <source>
        <dbReference type="ARBA" id="ARBA00022723"/>
    </source>
</evidence>
<dbReference type="InterPro" id="IPR041383">
    <property type="entry name" value="RuvC_III"/>
</dbReference>
<evidence type="ECO:0000256" key="12">
    <source>
        <dbReference type="PROSITE-ProRule" id="PRU01085"/>
    </source>
</evidence>
<evidence type="ECO:0000256" key="7">
    <source>
        <dbReference type="ARBA" id="ARBA00022884"/>
    </source>
</evidence>
<keyword evidence="2 12" id="KW-0540">Nuclease</keyword>
<dbReference type="InterPro" id="IPR028629">
    <property type="entry name" value="Cas9"/>
</dbReference>
<evidence type="ECO:0000256" key="1">
    <source>
        <dbReference type="ARBA" id="ARBA00001946"/>
    </source>
</evidence>
<evidence type="ECO:0000256" key="10">
    <source>
        <dbReference type="ARBA" id="ARBA00023211"/>
    </source>
</evidence>
<dbReference type="AlphaFoldDB" id="A0A1G9X1C3"/>
<keyword evidence="9 12" id="KW-0238">DNA-binding</keyword>
<keyword evidence="4 12" id="KW-0255">Endonuclease</keyword>
<feature type="domain" description="HNH Cas9-type" evidence="14">
    <location>
        <begin position="500"/>
        <end position="662"/>
    </location>
</feature>
<evidence type="ECO:0000256" key="2">
    <source>
        <dbReference type="ARBA" id="ARBA00022722"/>
    </source>
</evidence>
<dbReference type="Proteomes" id="UP000199671">
    <property type="component" value="Unassembled WGS sequence"/>
</dbReference>
<sequence>MPPKHIRVGIDVGSYSVGLSTIEVDDNDAPIRILSSVSHIHDSGLDKDGKEKATTRRKASGVARRARRLMRERRRRLKNLDATLMHLGYPLPDFDDGEDPYLIWRVRSELVEARLPEETRRYAIAMAIRHIARHRGWRNPYTKTESLLVPAPDSPFMEAMRERIKERTGEILDEDLTPGQIMQRVALTTRLPMRGKEGLLGKLHQSDNANEIRRICAVQGVSEAECREIILAVFKAKSPRGSSVGRVGHDPLPGQESLPRAPKCDPEFQRYRIVSIVANLKVRDDSGQRSLNADERRRLVNFLLTSTTDDLGWVDVADVLGIPRQNLQGTAQLTADGERSAAQPPIDATDRVMRKCKIKALQSWWTDADSERRSAMVRYLYEGTEDSECAEFLSSLSEEEQGKLDNLHLPAGRAAYSLDSLARLNDHMLATTDDLHTARKNVFGVDESWTPPAEPIGAPVGNPAVDRTLKVVARYLDAVRSVYGIPVSIQIEHVRDGFKSERTARELERASNQRFEQNQKTVAEIRKSLGVDGEVRQSDVRRYEAITLQDCTCVYCGQVIDYFTAQLDHIVPQAGVGSNNHRENLVAVCERCNKAKSKTVFSVWADSCEIPGVSVEEAVKRVRSWRNRPGSMRPAQLSRLKKDVIARLRRTQEDPELDSRSMESVAWMANELRHRVAAAFPEPGTRVSVYRGSITAAARYAAGIDSRVNLLGERGQKDRLDRRHHAVDAAIVALMRPEIAKALAERSSLRAAQFLTGEEQTWKQYTGRYPGDRDNFERWREGMRRLTELLNVALADDNIHVVENLRLRLGNGAAHDDTIRKLSHVRLGDGLTAAQIDRASSEAVWCALTRESDYDQTEGLPPNSARSIRVHGRTFDADDDVTIFAKGSGKPNDKPFAAIAVRGGYAEIGSTIHHARIYRIEGKKPAYAMLRVFSCDLQKHRREDLFAVPILPQSISMRCAPPKLRDAIHNHAAVYLGWIVVGDELEISVSRFTTGQIGSFLAEYPDTTRWRVHGFFNESRLRLRPSQMSSEGLADDAPDAVRKTLSIPGWLPAVNVLCSSHPAVIRRDALGRPRMTSASRLPVSWVVE</sequence>
<dbReference type="GO" id="GO:0003723">
    <property type="term" value="F:RNA binding"/>
    <property type="evidence" value="ECO:0007669"/>
    <property type="project" value="UniProtKB-UniRule"/>
</dbReference>
<evidence type="ECO:0000256" key="13">
    <source>
        <dbReference type="SAM" id="MobiDB-lite"/>
    </source>
</evidence>
<dbReference type="InterPro" id="IPR041225">
    <property type="entry name" value="Cas9_Topo"/>
</dbReference>